<dbReference type="EC" id="2.7.7.89" evidence="7"/>
<dbReference type="Pfam" id="PF08335">
    <property type="entry name" value="GlnD_UR_UTase"/>
    <property type="match status" value="1"/>
</dbReference>
<feature type="region of interest" description="Adenylyl transferase" evidence="7">
    <location>
        <begin position="423"/>
        <end position="894"/>
    </location>
</feature>
<evidence type="ECO:0000256" key="3">
    <source>
        <dbReference type="ARBA" id="ARBA00022741"/>
    </source>
</evidence>
<evidence type="ECO:0000256" key="1">
    <source>
        <dbReference type="ARBA" id="ARBA00022679"/>
    </source>
</evidence>
<dbReference type="GO" id="GO:0008882">
    <property type="term" value="F:[glutamate-ammonia-ligase] adenylyltransferase activity"/>
    <property type="evidence" value="ECO:0007669"/>
    <property type="project" value="UniProtKB-UniRule"/>
</dbReference>
<dbReference type="InterPro" id="IPR043519">
    <property type="entry name" value="NT_sf"/>
</dbReference>
<dbReference type="GO" id="GO:0000287">
    <property type="term" value="F:magnesium ion binding"/>
    <property type="evidence" value="ECO:0007669"/>
    <property type="project" value="UniProtKB-UniRule"/>
</dbReference>
<comment type="function">
    <text evidence="7">Involved in the regulation of glutamine synthetase GlnA, a key enzyme in the process to assimilate ammonia. When cellular nitrogen levels are high, the C-terminal adenylyl transferase (AT) inactivates GlnA by covalent transfer of an adenylyl group from ATP to specific tyrosine residue of GlnA, thus reducing its activity. Conversely, when nitrogen levels are low, the N-terminal adenylyl removase (AR) activates GlnA by removing the adenylyl group by phosphorolysis, increasing its activity. The regulatory region of GlnE binds the signal transduction protein PII (GlnB) which indicates the nitrogen status of the cell.</text>
</comment>
<accession>A0A6M4GWY0</accession>
<evidence type="ECO:0000256" key="5">
    <source>
        <dbReference type="ARBA" id="ARBA00022842"/>
    </source>
</evidence>
<feature type="domain" description="Glutamate-ammonia ligase adenylyltransferase repeated" evidence="8">
    <location>
        <begin position="59"/>
        <end position="245"/>
    </location>
</feature>
<evidence type="ECO:0000256" key="4">
    <source>
        <dbReference type="ARBA" id="ARBA00022840"/>
    </source>
</evidence>
<keyword evidence="5 7" id="KW-0460">Magnesium</keyword>
<dbReference type="NCBIfam" id="NF008292">
    <property type="entry name" value="PRK11072.1"/>
    <property type="match status" value="1"/>
</dbReference>
<keyword evidence="2 7" id="KW-0548">Nucleotidyltransferase</keyword>
<feature type="domain" description="Glutamate-ammonia ligase adenylyltransferase repeated" evidence="8">
    <location>
        <begin position="523"/>
        <end position="756"/>
    </location>
</feature>
<dbReference type="GO" id="GO:0005829">
    <property type="term" value="C:cytosol"/>
    <property type="evidence" value="ECO:0007669"/>
    <property type="project" value="TreeGrafter"/>
</dbReference>
<feature type="domain" description="PII-uridylyltransferase/Glutamine-synthetase adenylyltransferase" evidence="9">
    <location>
        <begin position="269"/>
        <end position="406"/>
    </location>
</feature>
<dbReference type="RefSeq" id="WP_171093394.1">
    <property type="nucleotide sequence ID" value="NZ_CP053069.1"/>
</dbReference>
<comment type="similarity">
    <text evidence="7">Belongs to the GlnE family.</text>
</comment>
<dbReference type="GO" id="GO:0005524">
    <property type="term" value="F:ATP binding"/>
    <property type="evidence" value="ECO:0007669"/>
    <property type="project" value="UniProtKB-UniRule"/>
</dbReference>
<dbReference type="SUPFAM" id="SSF81301">
    <property type="entry name" value="Nucleotidyltransferase"/>
    <property type="match status" value="2"/>
</dbReference>
<comment type="cofactor">
    <cofactor evidence="7">
        <name>Mg(2+)</name>
        <dbReference type="ChEBI" id="CHEBI:18420"/>
    </cofactor>
</comment>
<evidence type="ECO:0000256" key="6">
    <source>
        <dbReference type="ARBA" id="ARBA00023268"/>
    </source>
</evidence>
<evidence type="ECO:0000313" key="10">
    <source>
        <dbReference type="EMBL" id="QJR11779.1"/>
    </source>
</evidence>
<dbReference type="GO" id="GO:0000820">
    <property type="term" value="P:regulation of glutamine family amino acid metabolic process"/>
    <property type="evidence" value="ECO:0007669"/>
    <property type="project" value="UniProtKB-UniRule"/>
</dbReference>
<dbReference type="EC" id="2.7.7.42" evidence="7"/>
<dbReference type="PANTHER" id="PTHR30621:SF0">
    <property type="entry name" value="BIFUNCTIONAL GLUTAMINE SYNTHETASE ADENYLYLTRANSFERASE_ADENYLYL-REMOVING ENZYME"/>
    <property type="match status" value="1"/>
</dbReference>
<evidence type="ECO:0000313" key="11">
    <source>
        <dbReference type="Proteomes" id="UP000501534"/>
    </source>
</evidence>
<dbReference type="Gene3D" id="1.20.120.1510">
    <property type="match status" value="1"/>
</dbReference>
<dbReference type="FunFam" id="1.20.120.330:FF:000005">
    <property type="entry name" value="Bifunctional glutamine synthetase adenylyltransferase/adenylyl-removing enzyme"/>
    <property type="match status" value="1"/>
</dbReference>
<evidence type="ECO:0000256" key="2">
    <source>
        <dbReference type="ARBA" id="ARBA00022695"/>
    </source>
</evidence>
<dbReference type="HAMAP" id="MF_00802">
    <property type="entry name" value="GlnE"/>
    <property type="match status" value="1"/>
</dbReference>
<gene>
    <name evidence="7 10" type="primary">glnE</name>
    <name evidence="10" type="ORF">DSM104443_02862</name>
</gene>
<dbReference type="AlphaFoldDB" id="A0A6M4GWY0"/>
<dbReference type="EMBL" id="CP053069">
    <property type="protein sequence ID" value="QJR11779.1"/>
    <property type="molecule type" value="Genomic_DNA"/>
</dbReference>
<dbReference type="CDD" id="cd05401">
    <property type="entry name" value="NT_GlnE_GlnD_like"/>
    <property type="match status" value="2"/>
</dbReference>
<name>A0A6M4GWY0_9PROT</name>
<dbReference type="PANTHER" id="PTHR30621">
    <property type="entry name" value="GLUTAMINE SYNTHETASE ADENYLYLTRANSFERASE"/>
    <property type="match status" value="1"/>
</dbReference>
<keyword evidence="11" id="KW-1185">Reference proteome</keyword>
<evidence type="ECO:0000259" key="9">
    <source>
        <dbReference type="Pfam" id="PF08335"/>
    </source>
</evidence>
<proteinExistence type="inferred from homology"/>
<keyword evidence="4 7" id="KW-0067">ATP-binding</keyword>
<keyword evidence="1 7" id="KW-0808">Transferase</keyword>
<feature type="region of interest" description="Adenylyl removase" evidence="7">
    <location>
        <begin position="1"/>
        <end position="410"/>
    </location>
</feature>
<evidence type="ECO:0000259" key="8">
    <source>
        <dbReference type="Pfam" id="PF03710"/>
    </source>
</evidence>
<organism evidence="10 11">
    <name type="scientific">Usitatibacter rugosus</name>
    <dbReference type="NCBI Taxonomy" id="2732067"/>
    <lineage>
        <taxon>Bacteria</taxon>
        <taxon>Pseudomonadati</taxon>
        <taxon>Pseudomonadota</taxon>
        <taxon>Betaproteobacteria</taxon>
        <taxon>Nitrosomonadales</taxon>
        <taxon>Usitatibacteraceae</taxon>
        <taxon>Usitatibacter</taxon>
    </lineage>
</organism>
<sequence>MPASPAALPLAAALERTRRLSRYCDRLLTARPELEAVVERHVAESYSRAEMEAALALDIAPASALRRLRQEVMLVLAHRDLNGLASLDEVLATMSALADTTIAYAAAEAHRATVAVHGEPVDATGCPMRLIVAGLGKLGGGELNVSSDVDLIFLYAEEGETPGPRSVSYHEFFAAAGKRLIALLAEVTDEGQVFRVDMRLRPYGDSGPLVTSLASLEAYFVGQARPWERYAWLKARVISGESEALAALVRPFVYRRYLDYGMLESLRDLHGRISEAAAQRGKSNDIKVGAGGIRESEFAVQLQQMVRGGRELSLQTTSTREALARLIALGLLDTARGTALGTAYAYLRKLEHRLQYYDDQQTQALPEAPEHQAAIAESMDQPDFEALRAELDTHRARIQETFTSLFERPVESGAAVRLGARLNDPQGTPDAEGLAEELGHAGIDSPAALAARLLEFTRARRYQGLSAACRTRVEALLPKIVAAAAREPESSATAIRLLELIEAIDRREAYLALLVEFPQVLARAAHLMARSRWAARLLARHPILLDELTRSAASFTATDWKAERKWLHDAIAQAAGDTERILDLLRHFKQRHVLRLTIADLEGELPVMALSDELSALADLVLDATLAEASASLGFARGGLPGFIVVGYGKLGGKELGYGSDLDIVFLYDESRAEDAEKLARIAQRVNAWLTALTPAGVLYEVDLRLRPDGAKGLFVSSLPAFRDYQLHRAWTWEHQALTRTRFSAGDPALGKRFEALRDELLAIPRDRSKLLADIVSMRAKMRDEHRKSHELKHVPGGIVDLEFGVQAIVLLHGPAHPKLREDKGNHQLLRWAGELGLIDAAVANAAAEAYLALRRRTHAAALNDEEKVIVQDGELKVEREAVEELWRAVFGTP</sequence>
<keyword evidence="6 7" id="KW-0511">Multifunctional enzyme</keyword>
<comment type="catalytic activity">
    <reaction evidence="7">
        <text>[glutamine synthetase]-L-tyrosine + ATP = [glutamine synthetase]-O(4)-(5'-adenylyl)-L-tyrosine + diphosphate</text>
        <dbReference type="Rhea" id="RHEA:18589"/>
        <dbReference type="Rhea" id="RHEA-COMP:10660"/>
        <dbReference type="Rhea" id="RHEA-COMP:10661"/>
        <dbReference type="ChEBI" id="CHEBI:30616"/>
        <dbReference type="ChEBI" id="CHEBI:33019"/>
        <dbReference type="ChEBI" id="CHEBI:46858"/>
        <dbReference type="ChEBI" id="CHEBI:83624"/>
        <dbReference type="EC" id="2.7.7.42"/>
    </reaction>
</comment>
<evidence type="ECO:0000256" key="7">
    <source>
        <dbReference type="HAMAP-Rule" id="MF_00802"/>
    </source>
</evidence>
<keyword evidence="3 7" id="KW-0547">Nucleotide-binding</keyword>
<comment type="catalytic activity">
    <reaction evidence="7">
        <text>[glutamine synthetase]-O(4)-(5'-adenylyl)-L-tyrosine + phosphate = [glutamine synthetase]-L-tyrosine + ADP</text>
        <dbReference type="Rhea" id="RHEA:43716"/>
        <dbReference type="Rhea" id="RHEA-COMP:10660"/>
        <dbReference type="Rhea" id="RHEA-COMP:10661"/>
        <dbReference type="ChEBI" id="CHEBI:43474"/>
        <dbReference type="ChEBI" id="CHEBI:46858"/>
        <dbReference type="ChEBI" id="CHEBI:83624"/>
        <dbReference type="ChEBI" id="CHEBI:456216"/>
        <dbReference type="EC" id="2.7.7.89"/>
    </reaction>
</comment>
<reference evidence="10 11" key="1">
    <citation type="submission" date="2020-04" db="EMBL/GenBank/DDBJ databases">
        <title>Usitatibacter rugosus gen. nov., sp. nov. and Usitatibacter palustris sp. nov., novel members of Usitatibacteraceae fam. nov. within the order Nitrosomonadales isolated from soil.</title>
        <authorList>
            <person name="Huber K.J."/>
            <person name="Neumann-Schaal M."/>
            <person name="Geppert A."/>
            <person name="Luckner M."/>
            <person name="Wanner G."/>
            <person name="Overmann J."/>
        </authorList>
    </citation>
    <scope>NUCLEOTIDE SEQUENCE [LARGE SCALE GENOMIC DNA]</scope>
    <source>
        <strain evidence="10 11">0125_3</strain>
    </source>
</reference>
<protein>
    <recommendedName>
        <fullName evidence="7">Bifunctional glutamine synthetase adenylyltransferase/adenylyl-removing enzyme</fullName>
    </recommendedName>
    <alternativeName>
        <fullName evidence="7">ATP:glutamine synthetase adenylyltransferase</fullName>
    </alternativeName>
    <alternativeName>
        <fullName evidence="7">ATase</fullName>
    </alternativeName>
    <domain>
        <recommendedName>
            <fullName evidence="7">Glutamine synthetase adenylyl-L-tyrosine phosphorylase</fullName>
            <ecNumber evidence="7">2.7.7.89</ecNumber>
        </recommendedName>
        <alternativeName>
            <fullName evidence="7">Adenylyl removase</fullName>
            <shortName evidence="7">AR</shortName>
            <shortName evidence="7">AT-N</shortName>
        </alternativeName>
    </domain>
    <domain>
        <recommendedName>
            <fullName evidence="7">Glutamine synthetase adenylyl transferase</fullName>
            <ecNumber evidence="7">2.7.7.42</ecNumber>
        </recommendedName>
        <alternativeName>
            <fullName evidence="7">Adenylyl transferase</fullName>
            <shortName evidence="7">AT</shortName>
            <shortName evidence="7">AT-C</shortName>
        </alternativeName>
    </domain>
</protein>
<dbReference type="GO" id="GO:0047388">
    <property type="term" value="F:[glutamine synthetase]-adenylyl-L-tyrosine phosphorylase activity"/>
    <property type="evidence" value="ECO:0007669"/>
    <property type="project" value="UniProtKB-EC"/>
</dbReference>
<dbReference type="Proteomes" id="UP000501534">
    <property type="component" value="Chromosome"/>
</dbReference>
<dbReference type="Pfam" id="PF03710">
    <property type="entry name" value="GlnE"/>
    <property type="match status" value="2"/>
</dbReference>
<dbReference type="KEGG" id="uru:DSM104443_02862"/>
<dbReference type="Gene3D" id="3.30.460.10">
    <property type="entry name" value="Beta Polymerase, domain 2"/>
    <property type="match status" value="2"/>
</dbReference>
<dbReference type="InterPro" id="IPR005190">
    <property type="entry name" value="GlnE_rpt_dom"/>
</dbReference>
<dbReference type="InterPro" id="IPR023057">
    <property type="entry name" value="GlnE"/>
</dbReference>
<dbReference type="SUPFAM" id="SSF81593">
    <property type="entry name" value="Nucleotidyltransferase substrate binding subunit/domain"/>
    <property type="match status" value="2"/>
</dbReference>
<dbReference type="Gene3D" id="1.20.120.330">
    <property type="entry name" value="Nucleotidyltransferases domain 2"/>
    <property type="match status" value="2"/>
</dbReference>
<dbReference type="InterPro" id="IPR013546">
    <property type="entry name" value="PII_UdlTrfase/GS_AdlTrfase"/>
</dbReference>